<gene>
    <name evidence="5" type="ORF">JOM49_006057</name>
</gene>
<dbReference type="InterPro" id="IPR050641">
    <property type="entry name" value="RIFMO-like"/>
</dbReference>
<protein>
    <submittedName>
        <fullName evidence="5">Oxygenase/bifunctional oxygenase/reductase</fullName>
    </submittedName>
</protein>
<dbReference type="InterPro" id="IPR002938">
    <property type="entry name" value="FAD-bd"/>
</dbReference>
<evidence type="ECO:0000256" key="3">
    <source>
        <dbReference type="ARBA" id="ARBA00022827"/>
    </source>
</evidence>
<keyword evidence="6" id="KW-1185">Reference proteome</keyword>
<accession>A0ABS4PYM7</accession>
<dbReference type="PRINTS" id="PR00420">
    <property type="entry name" value="RNGMNOXGNASE"/>
</dbReference>
<evidence type="ECO:0000259" key="4">
    <source>
        <dbReference type="Pfam" id="PF01494"/>
    </source>
</evidence>
<comment type="caution">
    <text evidence="5">The sequence shown here is derived from an EMBL/GenBank/DDBJ whole genome shotgun (WGS) entry which is preliminary data.</text>
</comment>
<proteinExistence type="predicted"/>
<feature type="domain" description="FAD-binding" evidence="4">
    <location>
        <begin position="5"/>
        <end position="314"/>
    </location>
</feature>
<dbReference type="Pfam" id="PF01494">
    <property type="entry name" value="FAD_binding_3"/>
    <property type="match status" value="1"/>
</dbReference>
<reference evidence="5 6" key="1">
    <citation type="submission" date="2021-03" db="EMBL/GenBank/DDBJ databases">
        <title>Sequencing the genomes of 1000 actinobacteria strains.</title>
        <authorList>
            <person name="Klenk H.-P."/>
        </authorList>
    </citation>
    <scope>NUCLEOTIDE SEQUENCE [LARGE SCALE GENOMIC DNA]</scope>
    <source>
        <strain evidence="5 6">DSM 45510</strain>
    </source>
</reference>
<evidence type="ECO:0000313" key="5">
    <source>
        <dbReference type="EMBL" id="MBP2184531.1"/>
    </source>
</evidence>
<evidence type="ECO:0000313" key="6">
    <source>
        <dbReference type="Proteomes" id="UP000741013"/>
    </source>
</evidence>
<dbReference type="PANTHER" id="PTHR43004:SF19">
    <property type="entry name" value="BINDING MONOOXYGENASE, PUTATIVE (JCVI)-RELATED"/>
    <property type="match status" value="1"/>
</dbReference>
<name>A0ABS4PYM7_9PSEU</name>
<dbReference type="RefSeq" id="WP_209667534.1">
    <property type="nucleotide sequence ID" value="NZ_JAGGMS010000001.1"/>
</dbReference>
<dbReference type="PANTHER" id="PTHR43004">
    <property type="entry name" value="TRK SYSTEM POTASSIUM UPTAKE PROTEIN"/>
    <property type="match status" value="1"/>
</dbReference>
<dbReference type="Proteomes" id="UP000741013">
    <property type="component" value="Unassembled WGS sequence"/>
</dbReference>
<dbReference type="InterPro" id="IPR036188">
    <property type="entry name" value="FAD/NAD-bd_sf"/>
</dbReference>
<evidence type="ECO:0000256" key="1">
    <source>
        <dbReference type="ARBA" id="ARBA00001974"/>
    </source>
</evidence>
<dbReference type="Gene3D" id="3.30.70.2450">
    <property type="match status" value="1"/>
</dbReference>
<evidence type="ECO:0000256" key="2">
    <source>
        <dbReference type="ARBA" id="ARBA00022630"/>
    </source>
</evidence>
<dbReference type="Gene3D" id="3.50.50.60">
    <property type="entry name" value="FAD/NAD(P)-binding domain"/>
    <property type="match status" value="1"/>
</dbReference>
<comment type="cofactor">
    <cofactor evidence="1">
        <name>FAD</name>
        <dbReference type="ChEBI" id="CHEBI:57692"/>
    </cofactor>
</comment>
<dbReference type="EMBL" id="JAGGMS010000001">
    <property type="protein sequence ID" value="MBP2184531.1"/>
    <property type="molecule type" value="Genomic_DNA"/>
</dbReference>
<keyword evidence="3" id="KW-0274">FAD</keyword>
<keyword evidence="2" id="KW-0285">Flavoprotein</keyword>
<organism evidence="5 6">
    <name type="scientific">Amycolatopsis magusensis</name>
    <dbReference type="NCBI Taxonomy" id="882444"/>
    <lineage>
        <taxon>Bacteria</taxon>
        <taxon>Bacillati</taxon>
        <taxon>Actinomycetota</taxon>
        <taxon>Actinomycetes</taxon>
        <taxon>Pseudonocardiales</taxon>
        <taxon>Pseudonocardiaceae</taxon>
        <taxon>Amycolatopsis</taxon>
    </lineage>
</organism>
<dbReference type="SUPFAM" id="SSF51905">
    <property type="entry name" value="FAD/NAD(P)-binding domain"/>
    <property type="match status" value="1"/>
</dbReference>
<sequence>MFRGVLVIGAGPVGLLLATELRRAGVSVAVVDRLAEPMAESRATQLDPRTVELLRERGFGELLAEAVPERGGHFAGLPLAVTGYRKVPQYRTEAALAERAAELGVSLLRGQELTGLAEDADGVVARFGTSEMRAEYLVGCDGQDSTVRRLAGFEVSETPPTREILRADVLGLRVPDRRFERHPRGVAVAATREGKTRLMVHEFGLRGAAPEFRELAESWFRVTGEDVSGGDPAWVDAFDNTRVLVSRYRRGRVLLAGDAAHRHLPIGGRSLNTGLRDAVDLGAKLAATVHGGAPPGLLDSYHAERHPVAVRTMELVTAQETLLFGGPEVEPVRAVFAELLALPAVAAHLAGAVGGSPSTGEEAA</sequence>